<dbReference type="InterPro" id="IPR036249">
    <property type="entry name" value="Thioredoxin-like_sf"/>
</dbReference>
<accession>A0A7R9MNI3</accession>
<dbReference type="OrthoDB" id="6505778at2759"/>
<sequence length="57" mass="6516">MTELTANNYKKGDPFPPRTDLNKPRVYSNQMCPYAERALLVLAAKGIEHEIINVNLR</sequence>
<dbReference type="InterPro" id="IPR004045">
    <property type="entry name" value="Glutathione_S-Trfase_N"/>
</dbReference>
<feature type="region of interest" description="Disordered" evidence="2">
    <location>
        <begin position="1"/>
        <end position="22"/>
    </location>
</feature>
<organism evidence="4">
    <name type="scientific">Oppiella nova</name>
    <dbReference type="NCBI Taxonomy" id="334625"/>
    <lineage>
        <taxon>Eukaryota</taxon>
        <taxon>Metazoa</taxon>
        <taxon>Ecdysozoa</taxon>
        <taxon>Arthropoda</taxon>
        <taxon>Chelicerata</taxon>
        <taxon>Arachnida</taxon>
        <taxon>Acari</taxon>
        <taxon>Acariformes</taxon>
        <taxon>Sarcoptiformes</taxon>
        <taxon>Oribatida</taxon>
        <taxon>Brachypylina</taxon>
        <taxon>Oppioidea</taxon>
        <taxon>Oppiidae</taxon>
        <taxon>Oppiella</taxon>
    </lineage>
</organism>
<dbReference type="EMBL" id="CAJPVJ010033041">
    <property type="protein sequence ID" value="CAG2180666.1"/>
    <property type="molecule type" value="Genomic_DNA"/>
</dbReference>
<evidence type="ECO:0000256" key="2">
    <source>
        <dbReference type="SAM" id="MobiDB-lite"/>
    </source>
</evidence>
<name>A0A7R9MNI3_9ACAR</name>
<dbReference type="GO" id="GO:0005737">
    <property type="term" value="C:cytoplasm"/>
    <property type="evidence" value="ECO:0007669"/>
    <property type="project" value="TreeGrafter"/>
</dbReference>
<dbReference type="AlphaFoldDB" id="A0A7R9MNI3"/>
<dbReference type="Proteomes" id="UP000728032">
    <property type="component" value="Unassembled WGS sequence"/>
</dbReference>
<dbReference type="EMBL" id="OC947866">
    <property type="protein sequence ID" value="CAD7663529.1"/>
    <property type="molecule type" value="Genomic_DNA"/>
</dbReference>
<dbReference type="Gene3D" id="3.40.30.10">
    <property type="entry name" value="Glutaredoxin"/>
    <property type="match status" value="1"/>
</dbReference>
<gene>
    <name evidence="4" type="ORF">ONB1V03_LOCUS20087</name>
</gene>
<protein>
    <recommendedName>
        <fullName evidence="3">GST N-terminal domain-containing protein</fullName>
    </recommendedName>
</protein>
<dbReference type="PANTHER" id="PTHR43968">
    <property type="match status" value="1"/>
</dbReference>
<keyword evidence="5" id="KW-1185">Reference proteome</keyword>
<dbReference type="GO" id="GO:0045174">
    <property type="term" value="F:glutathione dehydrogenase (ascorbate) activity"/>
    <property type="evidence" value="ECO:0007669"/>
    <property type="project" value="TreeGrafter"/>
</dbReference>
<comment type="similarity">
    <text evidence="1">Belongs to the GST superfamily. Omega family.</text>
</comment>
<evidence type="ECO:0000313" key="4">
    <source>
        <dbReference type="EMBL" id="CAD7663529.1"/>
    </source>
</evidence>
<evidence type="ECO:0000259" key="3">
    <source>
        <dbReference type="PROSITE" id="PS50404"/>
    </source>
</evidence>
<reference evidence="4" key="1">
    <citation type="submission" date="2020-11" db="EMBL/GenBank/DDBJ databases">
        <authorList>
            <person name="Tran Van P."/>
        </authorList>
    </citation>
    <scope>NUCLEOTIDE SEQUENCE</scope>
</reference>
<dbReference type="InterPro" id="IPR050983">
    <property type="entry name" value="GST_Omega/HSP26"/>
</dbReference>
<dbReference type="PANTHER" id="PTHR43968:SF6">
    <property type="entry name" value="GLUTATHIONE S-TRANSFERASE OMEGA"/>
    <property type="match status" value="1"/>
</dbReference>
<dbReference type="PROSITE" id="PS50404">
    <property type="entry name" value="GST_NTER"/>
    <property type="match status" value="1"/>
</dbReference>
<dbReference type="GO" id="GO:0004364">
    <property type="term" value="F:glutathione transferase activity"/>
    <property type="evidence" value="ECO:0007669"/>
    <property type="project" value="TreeGrafter"/>
</dbReference>
<evidence type="ECO:0000313" key="5">
    <source>
        <dbReference type="Proteomes" id="UP000728032"/>
    </source>
</evidence>
<proteinExistence type="inferred from homology"/>
<dbReference type="GO" id="GO:0006749">
    <property type="term" value="P:glutathione metabolic process"/>
    <property type="evidence" value="ECO:0007669"/>
    <property type="project" value="TreeGrafter"/>
</dbReference>
<dbReference type="SUPFAM" id="SSF52833">
    <property type="entry name" value="Thioredoxin-like"/>
    <property type="match status" value="1"/>
</dbReference>
<evidence type="ECO:0000256" key="1">
    <source>
        <dbReference type="ARBA" id="ARBA00011067"/>
    </source>
</evidence>
<feature type="domain" description="GST N-terminal" evidence="3">
    <location>
        <begin position="22"/>
        <end position="57"/>
    </location>
</feature>
<feature type="non-terminal residue" evidence="4">
    <location>
        <position position="1"/>
    </location>
</feature>